<keyword evidence="1" id="KW-0808">Transferase</keyword>
<gene>
    <name evidence="5" type="ORF">GCM10009115_02700</name>
</gene>
<dbReference type="CDD" id="cd04301">
    <property type="entry name" value="NAT_SF"/>
    <property type="match status" value="1"/>
</dbReference>
<name>A0ABP3X956_9SPHN</name>
<evidence type="ECO:0000313" key="5">
    <source>
        <dbReference type="EMBL" id="GAA0861165.1"/>
    </source>
</evidence>
<dbReference type="Proteomes" id="UP001500738">
    <property type="component" value="Unassembled WGS sequence"/>
</dbReference>
<evidence type="ECO:0000259" key="4">
    <source>
        <dbReference type="PROSITE" id="PS51186"/>
    </source>
</evidence>
<keyword evidence="2" id="KW-0012">Acyltransferase</keyword>
<evidence type="ECO:0000256" key="1">
    <source>
        <dbReference type="ARBA" id="ARBA00022679"/>
    </source>
</evidence>
<feature type="domain" description="N-acetyltransferase" evidence="4">
    <location>
        <begin position="72"/>
        <end position="209"/>
    </location>
</feature>
<dbReference type="PANTHER" id="PTHR43877">
    <property type="entry name" value="AMINOALKYLPHOSPHONATE N-ACETYLTRANSFERASE-RELATED-RELATED"/>
    <property type="match status" value="1"/>
</dbReference>
<dbReference type="InterPro" id="IPR016181">
    <property type="entry name" value="Acyl_CoA_acyltransferase"/>
</dbReference>
<dbReference type="PROSITE" id="PS51186">
    <property type="entry name" value="GNAT"/>
    <property type="match status" value="1"/>
</dbReference>
<dbReference type="Gene3D" id="3.40.630.30">
    <property type="match status" value="1"/>
</dbReference>
<keyword evidence="6" id="KW-1185">Reference proteome</keyword>
<dbReference type="InterPro" id="IPR050832">
    <property type="entry name" value="Bact_Acetyltransf"/>
</dbReference>
<feature type="region of interest" description="Disordered" evidence="3">
    <location>
        <begin position="41"/>
        <end position="71"/>
    </location>
</feature>
<dbReference type="SUPFAM" id="SSF55729">
    <property type="entry name" value="Acyl-CoA N-acyltransferases (Nat)"/>
    <property type="match status" value="1"/>
</dbReference>
<dbReference type="Pfam" id="PF00583">
    <property type="entry name" value="Acetyltransf_1"/>
    <property type="match status" value="1"/>
</dbReference>
<sequence>MPHLVGVAVGAFADPSFPMPAQAVWTADKHQWLTFPDAIPLHERNPPPKGAASQDCALQKGRNDGSSDPSSVQILPYDPRHFAGVDGLWKTCFPDDPAWNRAAISVADKLQFQPGLLFVAEINGNVAGTAMAGYDGHRGWLYAIAVHPDQQRTGIGTMLVRHAEEILATLGCRKINLQMRAENDRVAAFYRRLGYTAEARISMGKLLKR</sequence>
<accession>A0ABP3X956</accession>
<evidence type="ECO:0000256" key="2">
    <source>
        <dbReference type="ARBA" id="ARBA00023315"/>
    </source>
</evidence>
<comment type="caution">
    <text evidence="5">The sequence shown here is derived from an EMBL/GenBank/DDBJ whole genome shotgun (WGS) entry which is preliminary data.</text>
</comment>
<evidence type="ECO:0000313" key="6">
    <source>
        <dbReference type="Proteomes" id="UP001500738"/>
    </source>
</evidence>
<organism evidence="5 6">
    <name type="scientific">Sphingopyxis soli</name>
    <dbReference type="NCBI Taxonomy" id="592051"/>
    <lineage>
        <taxon>Bacteria</taxon>
        <taxon>Pseudomonadati</taxon>
        <taxon>Pseudomonadota</taxon>
        <taxon>Alphaproteobacteria</taxon>
        <taxon>Sphingomonadales</taxon>
        <taxon>Sphingomonadaceae</taxon>
        <taxon>Sphingopyxis</taxon>
    </lineage>
</organism>
<reference evidence="6" key="1">
    <citation type="journal article" date="2019" name="Int. J. Syst. Evol. Microbiol.">
        <title>The Global Catalogue of Microorganisms (GCM) 10K type strain sequencing project: providing services to taxonomists for standard genome sequencing and annotation.</title>
        <authorList>
            <consortium name="The Broad Institute Genomics Platform"/>
            <consortium name="The Broad Institute Genome Sequencing Center for Infectious Disease"/>
            <person name="Wu L."/>
            <person name="Ma J."/>
        </authorList>
    </citation>
    <scope>NUCLEOTIDE SEQUENCE [LARGE SCALE GENOMIC DNA]</scope>
    <source>
        <strain evidence="6">JCM 15910</strain>
    </source>
</reference>
<protein>
    <recommendedName>
        <fullName evidence="4">N-acetyltransferase domain-containing protein</fullName>
    </recommendedName>
</protein>
<proteinExistence type="predicted"/>
<dbReference type="InterPro" id="IPR000182">
    <property type="entry name" value="GNAT_dom"/>
</dbReference>
<evidence type="ECO:0000256" key="3">
    <source>
        <dbReference type="SAM" id="MobiDB-lite"/>
    </source>
</evidence>
<dbReference type="NCBIfam" id="NF002959">
    <property type="entry name" value="PRK03624.1"/>
    <property type="match status" value="1"/>
</dbReference>
<dbReference type="EMBL" id="BAAAFE010000002">
    <property type="protein sequence ID" value="GAA0861165.1"/>
    <property type="molecule type" value="Genomic_DNA"/>
</dbReference>